<dbReference type="Proteomes" id="UP001438953">
    <property type="component" value="Unassembled WGS sequence"/>
</dbReference>
<feature type="compositionally biased region" description="Basic residues" evidence="1">
    <location>
        <begin position="69"/>
        <end position="79"/>
    </location>
</feature>
<evidence type="ECO:0000313" key="3">
    <source>
        <dbReference type="Proteomes" id="UP001438953"/>
    </source>
</evidence>
<organism evidence="2 3">
    <name type="scientific">Thioclava kandeliae</name>
    <dbReference type="NCBI Taxonomy" id="3070818"/>
    <lineage>
        <taxon>Bacteria</taxon>
        <taxon>Pseudomonadati</taxon>
        <taxon>Pseudomonadota</taxon>
        <taxon>Alphaproteobacteria</taxon>
        <taxon>Rhodobacterales</taxon>
        <taxon>Paracoccaceae</taxon>
        <taxon>Thioclava</taxon>
    </lineage>
</organism>
<dbReference type="SUPFAM" id="SSF81273">
    <property type="entry name" value="H-NS histone-like proteins"/>
    <property type="match status" value="1"/>
</dbReference>
<gene>
    <name evidence="2" type="ORF">VSX56_19610</name>
</gene>
<evidence type="ECO:0000313" key="2">
    <source>
        <dbReference type="EMBL" id="MER5173964.1"/>
    </source>
</evidence>
<comment type="caution">
    <text evidence="2">The sequence shown here is derived from an EMBL/GenBank/DDBJ whole genome shotgun (WGS) entry which is preliminary data.</text>
</comment>
<proteinExistence type="predicted"/>
<evidence type="ECO:0000256" key="1">
    <source>
        <dbReference type="SAM" id="MobiDB-lite"/>
    </source>
</evidence>
<protein>
    <submittedName>
        <fullName evidence="2">H-NS histone family protein</fullName>
    </submittedName>
</protein>
<name>A0ABV1SM40_9RHOB</name>
<reference evidence="2 3" key="1">
    <citation type="submission" date="2024-06" db="EMBL/GenBank/DDBJ databases">
        <title>Thioclava kandeliae sp. nov. from a rhizosphere soil sample of Kandelia candel in a mangrove.</title>
        <authorList>
            <person name="Mu T."/>
        </authorList>
    </citation>
    <scope>NUCLEOTIDE SEQUENCE [LARGE SCALE GENOMIC DNA]</scope>
    <source>
        <strain evidence="2 3">CPCC 100088</strain>
    </source>
</reference>
<feature type="region of interest" description="Disordered" evidence="1">
    <location>
        <begin position="69"/>
        <end position="90"/>
    </location>
</feature>
<keyword evidence="3" id="KW-1185">Reference proteome</keyword>
<accession>A0ABV1SM40</accession>
<dbReference type="EMBL" id="JAYWLC010000039">
    <property type="protein sequence ID" value="MER5173964.1"/>
    <property type="molecule type" value="Genomic_DNA"/>
</dbReference>
<sequence length="109" mass="12436">MKHTDLRSLSFDDLLQLQKDVEVSIQNKRASDLVGFVERFLSEGAELGYSAQEVVAKIVEKSDEKIHIPRKSPKGKKVYHHPEDPKITWNGLGRRPSWVVSNNVKPTEK</sequence>
<dbReference type="RefSeq" id="WP_350939254.1">
    <property type="nucleotide sequence ID" value="NZ_JAYWLC010000039.1"/>
</dbReference>